<gene>
    <name evidence="14 16" type="primary">rlmN</name>
    <name evidence="16" type="ORF">ACFSW8_11360</name>
</gene>
<comment type="caution">
    <text evidence="16">The sequence shown here is derived from an EMBL/GenBank/DDBJ whole genome shotgun (WGS) entry which is preliminary data.</text>
</comment>
<comment type="function">
    <text evidence="14">Specifically methylates position 2 of adenine 2503 in 23S rRNA and position 2 of adenine 37 in tRNAs.</text>
</comment>
<dbReference type="Pfam" id="PF04055">
    <property type="entry name" value="Radical_SAM"/>
    <property type="match status" value="1"/>
</dbReference>
<feature type="active site" description="S-methylcysteine intermediate" evidence="14">
    <location>
        <position position="347"/>
    </location>
</feature>
<keyword evidence="6 14" id="KW-0489">Methyltransferase</keyword>
<evidence type="ECO:0000256" key="10">
    <source>
        <dbReference type="ARBA" id="ARBA00022723"/>
    </source>
</evidence>
<feature type="binding site" evidence="14">
    <location>
        <begin position="228"/>
        <end position="230"/>
    </location>
    <ligand>
        <name>S-adenosyl-L-methionine</name>
        <dbReference type="ChEBI" id="CHEBI:59789"/>
    </ligand>
</feature>
<dbReference type="Gene3D" id="1.10.150.530">
    <property type="match status" value="1"/>
</dbReference>
<evidence type="ECO:0000256" key="14">
    <source>
        <dbReference type="HAMAP-Rule" id="MF_01849"/>
    </source>
</evidence>
<evidence type="ECO:0000256" key="2">
    <source>
        <dbReference type="ARBA" id="ARBA00007544"/>
    </source>
</evidence>
<feature type="active site" description="Proton acceptor" evidence="14">
    <location>
        <position position="98"/>
    </location>
</feature>
<dbReference type="Gene3D" id="3.20.20.70">
    <property type="entry name" value="Aldolase class I"/>
    <property type="match status" value="1"/>
</dbReference>
<dbReference type="EMBL" id="JBHUJB010000046">
    <property type="protein sequence ID" value="MFD2159499.1"/>
    <property type="molecule type" value="Genomic_DNA"/>
</dbReference>
<keyword evidence="10 14" id="KW-0479">Metal-binding</keyword>
<dbReference type="SMART" id="SM00729">
    <property type="entry name" value="Elp3"/>
    <property type="match status" value="1"/>
</dbReference>
<dbReference type="InterPro" id="IPR004383">
    <property type="entry name" value="rRNA_lsu_MTrfase_RlmN/Cfr"/>
</dbReference>
<dbReference type="SFLD" id="SFLDF00275">
    <property type="entry name" value="adenosine_C2_methyltransferase"/>
    <property type="match status" value="1"/>
</dbReference>
<comment type="caution">
    <text evidence="14">Lacks conserved residue(s) required for the propagation of feature annotation.</text>
</comment>
<dbReference type="InterPro" id="IPR013785">
    <property type="entry name" value="Aldolase_TIM"/>
</dbReference>
<keyword evidence="7 14" id="KW-0808">Transferase</keyword>
<evidence type="ECO:0000256" key="4">
    <source>
        <dbReference type="ARBA" id="ARBA00022490"/>
    </source>
</evidence>
<keyword evidence="12 14" id="KW-0411">Iron-sulfur</keyword>
<sequence>MSLKPQALPSLLGYTADDLTKLLKEEHGQPAYRVKQALEWIYQHRADSVDEMLNLPAALRTTLKENFRLSPVEFVRVQGSEDTTRKYLFKLHDGRYVETVLIPASPALYGEKSDRHTACVSSQVGCAYGCKFCASGLDGFTRNLTADEIVGQLMAVEKQAGRKINNIVFMGMGEPLANFKNLNKALDIITGHWGLNIGARHITISTSGLAPMIKKLADRPQQIRLAISLHGATNDTRDKIMPVNSKWQIEELFDALHYYKSKSKKRITFEYILIKGINDDLEQATILAKRAKSLGALVNLIPYNTVEGLEWVRPSEDHCYKFRDIVRNHGVTTTLRIEKGHDIDAACGQLRLKQETADGKIESK</sequence>
<evidence type="ECO:0000256" key="13">
    <source>
        <dbReference type="ARBA" id="ARBA00023157"/>
    </source>
</evidence>
<feature type="binding site" evidence="14">
    <location>
        <position position="304"/>
    </location>
    <ligand>
        <name>S-adenosyl-L-methionine</name>
        <dbReference type="ChEBI" id="CHEBI:59789"/>
    </ligand>
</feature>
<keyword evidence="4 14" id="KW-0963">Cytoplasm</keyword>
<dbReference type="PANTHER" id="PTHR30544">
    <property type="entry name" value="23S RRNA METHYLTRANSFERASE"/>
    <property type="match status" value="1"/>
</dbReference>
<evidence type="ECO:0000313" key="17">
    <source>
        <dbReference type="Proteomes" id="UP001597389"/>
    </source>
</evidence>
<comment type="similarity">
    <text evidence="2 14">Belongs to the radical SAM superfamily. RlmN family.</text>
</comment>
<name>A0ABW4ZBX3_9BACT</name>
<dbReference type="Pfam" id="PF21016">
    <property type="entry name" value="RlmN_N"/>
    <property type="match status" value="1"/>
</dbReference>
<dbReference type="CDD" id="cd01335">
    <property type="entry name" value="Radical_SAM"/>
    <property type="match status" value="1"/>
</dbReference>
<evidence type="ECO:0000259" key="15">
    <source>
        <dbReference type="PROSITE" id="PS51918"/>
    </source>
</evidence>
<feature type="binding site" evidence="14">
    <location>
        <begin position="173"/>
        <end position="174"/>
    </location>
    <ligand>
        <name>S-adenosyl-L-methionine</name>
        <dbReference type="ChEBI" id="CHEBI:59789"/>
    </ligand>
</feature>
<dbReference type="GO" id="GO:0032259">
    <property type="term" value="P:methylation"/>
    <property type="evidence" value="ECO:0007669"/>
    <property type="project" value="UniProtKB-KW"/>
</dbReference>
<dbReference type="PANTHER" id="PTHR30544:SF5">
    <property type="entry name" value="RADICAL SAM CORE DOMAIN-CONTAINING PROTEIN"/>
    <property type="match status" value="1"/>
</dbReference>
<dbReference type="Proteomes" id="UP001597389">
    <property type="component" value="Unassembled WGS sequence"/>
</dbReference>
<feature type="binding site" evidence="14">
    <location>
        <position position="126"/>
    </location>
    <ligand>
        <name>[4Fe-4S] cluster</name>
        <dbReference type="ChEBI" id="CHEBI:49883"/>
        <note>4Fe-4S-S-AdoMet</note>
    </ligand>
</feature>
<keyword evidence="13 14" id="KW-1015">Disulfide bond</keyword>
<reference evidence="17" key="1">
    <citation type="journal article" date="2019" name="Int. J. Syst. Evol. Microbiol.">
        <title>The Global Catalogue of Microorganisms (GCM) 10K type strain sequencing project: providing services to taxonomists for standard genome sequencing and annotation.</title>
        <authorList>
            <consortium name="The Broad Institute Genomics Platform"/>
            <consortium name="The Broad Institute Genome Sequencing Center for Infectious Disease"/>
            <person name="Wu L."/>
            <person name="Ma J."/>
        </authorList>
    </citation>
    <scope>NUCLEOTIDE SEQUENCE [LARGE SCALE GENOMIC DNA]</scope>
    <source>
        <strain evidence="17">CCUG 57942</strain>
    </source>
</reference>
<dbReference type="InterPro" id="IPR007197">
    <property type="entry name" value="rSAM"/>
</dbReference>
<evidence type="ECO:0000313" key="16">
    <source>
        <dbReference type="EMBL" id="MFD2159499.1"/>
    </source>
</evidence>
<keyword evidence="3 14" id="KW-0004">4Fe-4S</keyword>
<protein>
    <recommendedName>
        <fullName evidence="14">Probable dual-specificity RNA methyltransferase RlmN</fullName>
        <ecNumber evidence="14">2.1.1.192</ecNumber>
    </recommendedName>
    <alternativeName>
        <fullName evidence="14">23S rRNA (adenine(2503)-C(2))-methyltransferase</fullName>
    </alternativeName>
    <alternativeName>
        <fullName evidence="14">23S rRNA m2A2503 methyltransferase</fullName>
    </alternativeName>
    <alternativeName>
        <fullName evidence="14">Ribosomal RNA large subunit methyltransferase N</fullName>
    </alternativeName>
    <alternativeName>
        <fullName evidence="14">tRNA (adenine(37)-C(2))-methyltransferase</fullName>
    </alternativeName>
    <alternativeName>
        <fullName evidence="14">tRNA m2A37 methyltransferase</fullName>
    </alternativeName>
</protein>
<dbReference type="RefSeq" id="WP_377086253.1">
    <property type="nucleotide sequence ID" value="NZ_JBHSJL010000014.1"/>
</dbReference>
<feature type="binding site" evidence="14">
    <location>
        <position position="133"/>
    </location>
    <ligand>
        <name>[4Fe-4S] cluster</name>
        <dbReference type="ChEBI" id="CHEBI:49883"/>
        <note>4Fe-4S-S-AdoMet</note>
    </ligand>
</feature>
<evidence type="ECO:0000256" key="11">
    <source>
        <dbReference type="ARBA" id="ARBA00023004"/>
    </source>
</evidence>
<evidence type="ECO:0000256" key="9">
    <source>
        <dbReference type="ARBA" id="ARBA00022694"/>
    </source>
</evidence>
<dbReference type="InterPro" id="IPR027492">
    <property type="entry name" value="RNA_MTrfase_RlmN"/>
</dbReference>
<dbReference type="SUPFAM" id="SSF102114">
    <property type="entry name" value="Radical SAM enzymes"/>
    <property type="match status" value="1"/>
</dbReference>
<comment type="catalytic activity">
    <reaction evidence="14">
        <text>adenosine(37) in tRNA + 2 reduced [2Fe-2S]-[ferredoxin] + 2 S-adenosyl-L-methionine = 2-methyladenosine(37) in tRNA + 5'-deoxyadenosine + L-methionine + 2 oxidized [2Fe-2S]-[ferredoxin] + S-adenosyl-L-homocysteine</text>
        <dbReference type="Rhea" id="RHEA:43332"/>
        <dbReference type="Rhea" id="RHEA-COMP:10000"/>
        <dbReference type="Rhea" id="RHEA-COMP:10001"/>
        <dbReference type="Rhea" id="RHEA-COMP:10162"/>
        <dbReference type="Rhea" id="RHEA-COMP:10485"/>
        <dbReference type="ChEBI" id="CHEBI:17319"/>
        <dbReference type="ChEBI" id="CHEBI:33737"/>
        <dbReference type="ChEBI" id="CHEBI:33738"/>
        <dbReference type="ChEBI" id="CHEBI:57844"/>
        <dbReference type="ChEBI" id="CHEBI:57856"/>
        <dbReference type="ChEBI" id="CHEBI:59789"/>
        <dbReference type="ChEBI" id="CHEBI:74411"/>
        <dbReference type="ChEBI" id="CHEBI:74497"/>
        <dbReference type="EC" id="2.1.1.192"/>
    </reaction>
</comment>
<keyword evidence="9 14" id="KW-0819">tRNA processing</keyword>
<dbReference type="SFLD" id="SFLDG01062">
    <property type="entry name" value="methyltransferase_(Class_A)"/>
    <property type="match status" value="1"/>
</dbReference>
<dbReference type="GO" id="GO:0008168">
    <property type="term" value="F:methyltransferase activity"/>
    <property type="evidence" value="ECO:0007669"/>
    <property type="project" value="UniProtKB-KW"/>
</dbReference>
<dbReference type="PIRSF" id="PIRSF006004">
    <property type="entry name" value="CHP00048"/>
    <property type="match status" value="1"/>
</dbReference>
<evidence type="ECO:0000256" key="6">
    <source>
        <dbReference type="ARBA" id="ARBA00022603"/>
    </source>
</evidence>
<evidence type="ECO:0000256" key="5">
    <source>
        <dbReference type="ARBA" id="ARBA00022552"/>
    </source>
</evidence>
<accession>A0ABW4ZBX3</accession>
<feature type="domain" description="Radical SAM core" evidence="15">
    <location>
        <begin position="112"/>
        <end position="344"/>
    </location>
</feature>
<dbReference type="PROSITE" id="PS51918">
    <property type="entry name" value="RADICAL_SAM"/>
    <property type="match status" value="1"/>
</dbReference>
<evidence type="ECO:0000256" key="3">
    <source>
        <dbReference type="ARBA" id="ARBA00022485"/>
    </source>
</evidence>
<comment type="subcellular location">
    <subcellularLocation>
        <location evidence="1 14">Cytoplasm</location>
    </subcellularLocation>
</comment>
<evidence type="ECO:0000256" key="7">
    <source>
        <dbReference type="ARBA" id="ARBA00022679"/>
    </source>
</evidence>
<dbReference type="HAMAP" id="MF_01849">
    <property type="entry name" value="RNA_methyltr_RlmN"/>
    <property type="match status" value="1"/>
</dbReference>
<proteinExistence type="inferred from homology"/>
<keyword evidence="17" id="KW-1185">Reference proteome</keyword>
<evidence type="ECO:0000256" key="12">
    <source>
        <dbReference type="ARBA" id="ARBA00023014"/>
    </source>
</evidence>
<dbReference type="NCBIfam" id="TIGR00048">
    <property type="entry name" value="rRNA_mod_RlmN"/>
    <property type="match status" value="1"/>
</dbReference>
<keyword evidence="8 14" id="KW-0949">S-adenosyl-L-methionine</keyword>
<organism evidence="16 17">
    <name type="scientific">Rubritalea tangerina</name>
    <dbReference type="NCBI Taxonomy" id="430798"/>
    <lineage>
        <taxon>Bacteria</taxon>
        <taxon>Pseudomonadati</taxon>
        <taxon>Verrucomicrobiota</taxon>
        <taxon>Verrucomicrobiia</taxon>
        <taxon>Verrucomicrobiales</taxon>
        <taxon>Rubritaleaceae</taxon>
        <taxon>Rubritalea</taxon>
    </lineage>
</organism>
<keyword evidence="5 14" id="KW-0698">rRNA processing</keyword>
<dbReference type="InterPro" id="IPR006638">
    <property type="entry name" value="Elp3/MiaA/NifB-like_rSAM"/>
</dbReference>
<keyword evidence="11 14" id="KW-0408">Iron</keyword>
<evidence type="ECO:0000256" key="8">
    <source>
        <dbReference type="ARBA" id="ARBA00022691"/>
    </source>
</evidence>
<comment type="cofactor">
    <cofactor evidence="14">
        <name>[4Fe-4S] cluster</name>
        <dbReference type="ChEBI" id="CHEBI:49883"/>
    </cofactor>
    <text evidence="14">Binds 1 [4Fe-4S] cluster. The cluster is coordinated with 3 cysteines and an exchangeable S-adenosyl-L-methionine.</text>
</comment>
<dbReference type="EC" id="2.1.1.192" evidence="14"/>
<dbReference type="InterPro" id="IPR048641">
    <property type="entry name" value="RlmN_N"/>
</dbReference>
<evidence type="ECO:0000256" key="1">
    <source>
        <dbReference type="ARBA" id="ARBA00004496"/>
    </source>
</evidence>
<dbReference type="InterPro" id="IPR058240">
    <property type="entry name" value="rSAM_sf"/>
</dbReference>
<comment type="catalytic activity">
    <reaction evidence="14">
        <text>adenosine(2503) in 23S rRNA + 2 reduced [2Fe-2S]-[ferredoxin] + 2 S-adenosyl-L-methionine = 2-methyladenosine(2503) in 23S rRNA + 5'-deoxyadenosine + L-methionine + 2 oxidized [2Fe-2S]-[ferredoxin] + S-adenosyl-L-homocysteine</text>
        <dbReference type="Rhea" id="RHEA:42916"/>
        <dbReference type="Rhea" id="RHEA-COMP:10000"/>
        <dbReference type="Rhea" id="RHEA-COMP:10001"/>
        <dbReference type="Rhea" id="RHEA-COMP:10152"/>
        <dbReference type="Rhea" id="RHEA-COMP:10282"/>
        <dbReference type="ChEBI" id="CHEBI:17319"/>
        <dbReference type="ChEBI" id="CHEBI:33737"/>
        <dbReference type="ChEBI" id="CHEBI:33738"/>
        <dbReference type="ChEBI" id="CHEBI:57844"/>
        <dbReference type="ChEBI" id="CHEBI:57856"/>
        <dbReference type="ChEBI" id="CHEBI:59789"/>
        <dbReference type="ChEBI" id="CHEBI:74411"/>
        <dbReference type="ChEBI" id="CHEBI:74497"/>
        <dbReference type="EC" id="2.1.1.192"/>
    </reaction>
</comment>
<dbReference type="InterPro" id="IPR040072">
    <property type="entry name" value="Methyltransferase_A"/>
</dbReference>
<feature type="binding site" evidence="14">
    <location>
        <position position="205"/>
    </location>
    <ligand>
        <name>S-adenosyl-L-methionine</name>
        <dbReference type="ChEBI" id="CHEBI:59789"/>
    </ligand>
</feature>
<dbReference type="SFLD" id="SFLDS00029">
    <property type="entry name" value="Radical_SAM"/>
    <property type="match status" value="1"/>
</dbReference>
<feature type="binding site" evidence="14">
    <location>
        <position position="130"/>
    </location>
    <ligand>
        <name>[4Fe-4S] cluster</name>
        <dbReference type="ChEBI" id="CHEBI:49883"/>
        <note>4Fe-4S-S-AdoMet</note>
    </ligand>
</feature>
<comment type="miscellaneous">
    <text evidence="14">Reaction proceeds by a ping-pong mechanism involving intermediate methylation of a conserved cysteine residue.</text>
</comment>